<feature type="domain" description="Chitin-binding type-2" evidence="1">
    <location>
        <begin position="329"/>
        <end position="389"/>
    </location>
</feature>
<dbReference type="Pfam" id="PF06119">
    <property type="entry name" value="NIDO"/>
    <property type="match status" value="1"/>
</dbReference>
<sequence length="394" mass="43084">MWSDFATNVFHVLLRVGLHQYQPNNGQLGQYYSTGNVHYTPVIVPPELVRKLPPTLQPRNYDTETFYTHVRGSALRQGSSGLPLDSLIPFGLDKGDAILAKADDAFAPITLTNGDPFIFSNATHSSLFINTNGGISFTKGIASFIPSCGPAPAPMITPYWADVDTRLGGNITYRQATDSATLGKIDAFLQKGFPGQTTGLKWAFIMTMADLPFCNAKAHTDSCPGLALRNTFQTVLARGKEESYVIFLYNKIQWTAAPTYTYNDGGDPCTGLGGKHPPVAGFDAADGFTRFQLPNSCSDKLLNIASTTNINLPGAWVFRVTSGPVTPCDVRCLHNGDLLADPYDCTSYYQCSNGTPIKHVCPFYKPGERLVFNPFKQVCVWKDKYACEPICTKN</sequence>
<dbReference type="PROSITE" id="PS50940">
    <property type="entry name" value="CHIT_BIND_II"/>
    <property type="match status" value="1"/>
</dbReference>
<dbReference type="OrthoDB" id="6020543at2759"/>
<dbReference type="InterPro" id="IPR051495">
    <property type="entry name" value="Epithelial_Barrier/Signaling"/>
</dbReference>
<comment type="caution">
    <text evidence="3">The sequence shown here is derived from an EMBL/GenBank/DDBJ whole genome shotgun (WGS) entry which is preliminary data.</text>
</comment>
<dbReference type="AlphaFoldDB" id="A0A226CZC7"/>
<dbReference type="InterPro" id="IPR003886">
    <property type="entry name" value="NIDO_dom"/>
</dbReference>
<dbReference type="GO" id="GO:0007160">
    <property type="term" value="P:cell-matrix adhesion"/>
    <property type="evidence" value="ECO:0007669"/>
    <property type="project" value="InterPro"/>
</dbReference>
<dbReference type="GO" id="GO:0005576">
    <property type="term" value="C:extracellular region"/>
    <property type="evidence" value="ECO:0007669"/>
    <property type="project" value="InterPro"/>
</dbReference>
<evidence type="ECO:0000313" key="4">
    <source>
        <dbReference type="Proteomes" id="UP000198287"/>
    </source>
</evidence>
<dbReference type="InterPro" id="IPR036508">
    <property type="entry name" value="Chitin-bd_dom_sf"/>
</dbReference>
<dbReference type="STRING" id="158441.A0A226CZC7"/>
<protein>
    <submittedName>
        <fullName evidence="3">Sushi, nidogen and EGF-like domain-containing protein 1</fullName>
    </submittedName>
</protein>
<dbReference type="SMART" id="SM00539">
    <property type="entry name" value="NIDO"/>
    <property type="match status" value="1"/>
</dbReference>
<dbReference type="GO" id="GO:0008061">
    <property type="term" value="F:chitin binding"/>
    <property type="evidence" value="ECO:0007669"/>
    <property type="project" value="InterPro"/>
</dbReference>
<accession>A0A226CZC7</accession>
<organism evidence="3 4">
    <name type="scientific">Folsomia candida</name>
    <name type="common">Springtail</name>
    <dbReference type="NCBI Taxonomy" id="158441"/>
    <lineage>
        <taxon>Eukaryota</taxon>
        <taxon>Metazoa</taxon>
        <taxon>Ecdysozoa</taxon>
        <taxon>Arthropoda</taxon>
        <taxon>Hexapoda</taxon>
        <taxon>Collembola</taxon>
        <taxon>Entomobryomorpha</taxon>
        <taxon>Isotomoidea</taxon>
        <taxon>Isotomidae</taxon>
        <taxon>Proisotominae</taxon>
        <taxon>Folsomia</taxon>
    </lineage>
</organism>
<dbReference type="PANTHER" id="PTHR13802:SF59">
    <property type="entry name" value="SUSHI DOMAIN-CONTAINING PROTEIN 2"/>
    <property type="match status" value="1"/>
</dbReference>
<proteinExistence type="predicted"/>
<evidence type="ECO:0000313" key="3">
    <source>
        <dbReference type="EMBL" id="OXA38303.1"/>
    </source>
</evidence>
<evidence type="ECO:0000259" key="2">
    <source>
        <dbReference type="PROSITE" id="PS51220"/>
    </source>
</evidence>
<dbReference type="SUPFAM" id="SSF57625">
    <property type="entry name" value="Invertebrate chitin-binding proteins"/>
    <property type="match status" value="1"/>
</dbReference>
<dbReference type="InterPro" id="IPR002557">
    <property type="entry name" value="Chitin-bd_dom"/>
</dbReference>
<dbReference type="PROSITE" id="PS51220">
    <property type="entry name" value="NIDO"/>
    <property type="match status" value="1"/>
</dbReference>
<dbReference type="PANTHER" id="PTHR13802">
    <property type="entry name" value="MUCIN 4-RELATED"/>
    <property type="match status" value="1"/>
</dbReference>
<dbReference type="Proteomes" id="UP000198287">
    <property type="component" value="Unassembled WGS sequence"/>
</dbReference>
<dbReference type="OMA" id="ETFYTHV"/>
<gene>
    <name evidence="3" type="ORF">Fcan01_26986</name>
</gene>
<dbReference type="EMBL" id="LNIX01000047">
    <property type="protein sequence ID" value="OXA38303.1"/>
    <property type="molecule type" value="Genomic_DNA"/>
</dbReference>
<evidence type="ECO:0000259" key="1">
    <source>
        <dbReference type="PROSITE" id="PS50940"/>
    </source>
</evidence>
<feature type="domain" description="NIDO" evidence="2">
    <location>
        <begin position="158"/>
        <end position="323"/>
    </location>
</feature>
<name>A0A226CZC7_FOLCA</name>
<reference evidence="3 4" key="1">
    <citation type="submission" date="2015-12" db="EMBL/GenBank/DDBJ databases">
        <title>The genome of Folsomia candida.</title>
        <authorList>
            <person name="Faddeeva A."/>
            <person name="Derks M.F."/>
            <person name="Anvar Y."/>
            <person name="Smit S."/>
            <person name="Van Straalen N."/>
            <person name="Roelofs D."/>
        </authorList>
    </citation>
    <scope>NUCLEOTIDE SEQUENCE [LARGE SCALE GENOMIC DNA]</scope>
    <source>
        <strain evidence="3 4">VU population</strain>
        <tissue evidence="3">Whole body</tissue>
    </source>
</reference>
<dbReference type="Pfam" id="PF01607">
    <property type="entry name" value="CBM_14"/>
    <property type="match status" value="1"/>
</dbReference>
<dbReference type="SMART" id="SM00494">
    <property type="entry name" value="ChtBD2"/>
    <property type="match status" value="1"/>
</dbReference>
<dbReference type="Gene3D" id="2.170.140.10">
    <property type="entry name" value="Chitin binding domain"/>
    <property type="match status" value="1"/>
</dbReference>
<keyword evidence="4" id="KW-1185">Reference proteome</keyword>